<accession>A0A9P0F166</accession>
<organism evidence="3 4">
    <name type="scientific">Bemisia tabaci</name>
    <name type="common">Sweetpotato whitefly</name>
    <name type="synonym">Aleurodes tabaci</name>
    <dbReference type="NCBI Taxonomy" id="7038"/>
    <lineage>
        <taxon>Eukaryota</taxon>
        <taxon>Metazoa</taxon>
        <taxon>Ecdysozoa</taxon>
        <taxon>Arthropoda</taxon>
        <taxon>Hexapoda</taxon>
        <taxon>Insecta</taxon>
        <taxon>Pterygota</taxon>
        <taxon>Neoptera</taxon>
        <taxon>Paraneoptera</taxon>
        <taxon>Hemiptera</taxon>
        <taxon>Sternorrhyncha</taxon>
        <taxon>Aleyrodoidea</taxon>
        <taxon>Aleyrodidae</taxon>
        <taxon>Aleyrodinae</taxon>
        <taxon>Bemisia</taxon>
    </lineage>
</organism>
<evidence type="ECO:0000256" key="2">
    <source>
        <dbReference type="PROSITE-ProRule" id="PRU00497"/>
    </source>
</evidence>
<dbReference type="PROSITE" id="PS51155">
    <property type="entry name" value="CHIT_BIND_RR_2"/>
    <property type="match status" value="1"/>
</dbReference>
<gene>
    <name evidence="3" type="ORF">BEMITA_LOCUS3854</name>
</gene>
<keyword evidence="1 2" id="KW-0193">Cuticle</keyword>
<dbReference type="InterPro" id="IPR051217">
    <property type="entry name" value="Insect_Cuticle_Struc_Prot"/>
</dbReference>
<dbReference type="PROSITE" id="PS00233">
    <property type="entry name" value="CHIT_BIND_RR_1"/>
    <property type="match status" value="1"/>
</dbReference>
<dbReference type="InterPro" id="IPR000618">
    <property type="entry name" value="Insect_cuticle"/>
</dbReference>
<dbReference type="Proteomes" id="UP001152759">
    <property type="component" value="Chromosome 2"/>
</dbReference>
<proteinExistence type="predicted"/>
<dbReference type="KEGG" id="btab:109032416"/>
<dbReference type="Pfam" id="PF00379">
    <property type="entry name" value="Chitin_bind_4"/>
    <property type="match status" value="1"/>
</dbReference>
<evidence type="ECO:0000313" key="4">
    <source>
        <dbReference type="Proteomes" id="UP001152759"/>
    </source>
</evidence>
<evidence type="ECO:0000256" key="1">
    <source>
        <dbReference type="ARBA" id="ARBA00022460"/>
    </source>
</evidence>
<dbReference type="PANTHER" id="PTHR12236">
    <property type="entry name" value="STRUCTURAL CONTITUENT OF CUTICLE"/>
    <property type="match status" value="1"/>
</dbReference>
<dbReference type="GO" id="GO:0031012">
    <property type="term" value="C:extracellular matrix"/>
    <property type="evidence" value="ECO:0007669"/>
    <property type="project" value="TreeGrafter"/>
</dbReference>
<dbReference type="PRINTS" id="PR00947">
    <property type="entry name" value="CUTICLE"/>
</dbReference>
<dbReference type="InterPro" id="IPR031311">
    <property type="entry name" value="CHIT_BIND_RR_consensus"/>
</dbReference>
<dbReference type="PANTHER" id="PTHR12236:SF86">
    <property type="entry name" value="CCP84AC-RELATED"/>
    <property type="match status" value="1"/>
</dbReference>
<dbReference type="EMBL" id="OU963863">
    <property type="protein sequence ID" value="CAH0384541.1"/>
    <property type="molecule type" value="Genomic_DNA"/>
</dbReference>
<evidence type="ECO:0008006" key="5">
    <source>
        <dbReference type="Google" id="ProtNLM"/>
    </source>
</evidence>
<keyword evidence="4" id="KW-1185">Reference proteome</keyword>
<name>A0A9P0F166_BEMTA</name>
<reference evidence="3" key="1">
    <citation type="submission" date="2021-12" db="EMBL/GenBank/DDBJ databases">
        <authorList>
            <person name="King R."/>
        </authorList>
    </citation>
    <scope>NUCLEOTIDE SEQUENCE</scope>
</reference>
<evidence type="ECO:0000313" key="3">
    <source>
        <dbReference type="EMBL" id="CAH0384541.1"/>
    </source>
</evidence>
<sequence>MQQLSPTHSRTDFECVVSSAKMRQIVLVTLFASVLAVVSCLPRPQGEEEQSVYQDEIPSYNYNYAVNDPLSGDTKSHSEHRYGDRVTGSYSQLMPDGKYRTVNYYADDATGYNVQIADQQLI</sequence>
<protein>
    <recommendedName>
        <fullName evidence="5">Cuticular protein</fullName>
    </recommendedName>
</protein>
<dbReference type="GO" id="GO:0005615">
    <property type="term" value="C:extracellular space"/>
    <property type="evidence" value="ECO:0007669"/>
    <property type="project" value="TreeGrafter"/>
</dbReference>
<dbReference type="GO" id="GO:0042302">
    <property type="term" value="F:structural constituent of cuticle"/>
    <property type="evidence" value="ECO:0007669"/>
    <property type="project" value="UniProtKB-UniRule"/>
</dbReference>
<dbReference type="AlphaFoldDB" id="A0A9P0F166"/>